<comment type="caution">
    <text evidence="6">The sequence shown here is derived from an EMBL/GenBank/DDBJ whole genome shotgun (WGS) entry which is preliminary data.</text>
</comment>
<gene>
    <name evidence="6" type="ORF">ACFSUQ_05180</name>
</gene>
<evidence type="ECO:0000313" key="7">
    <source>
        <dbReference type="Proteomes" id="UP001597453"/>
    </source>
</evidence>
<feature type="domain" description="Phospholipid/glycerol acyltransferase" evidence="5">
    <location>
        <begin position="55"/>
        <end position="174"/>
    </location>
</feature>
<accession>A0ABW5RIE2</accession>
<feature type="transmembrane region" description="Helical" evidence="4">
    <location>
        <begin position="24"/>
        <end position="41"/>
    </location>
</feature>
<keyword evidence="1" id="KW-0808">Transferase</keyword>
<keyword evidence="4" id="KW-1133">Transmembrane helix</keyword>
<dbReference type="SUPFAM" id="SSF69593">
    <property type="entry name" value="Glycerol-3-phosphate (1)-acyltransferase"/>
    <property type="match status" value="1"/>
</dbReference>
<dbReference type="GO" id="GO:0016746">
    <property type="term" value="F:acyltransferase activity"/>
    <property type="evidence" value="ECO:0007669"/>
    <property type="project" value="UniProtKB-KW"/>
</dbReference>
<keyword evidence="7" id="KW-1185">Reference proteome</keyword>
<keyword evidence="4" id="KW-0812">Transmembrane</keyword>
<sequence length="279" mass="30723">MAAPSTSEGASRKRTVYPERRKPSFFWLLAPIALPAMGLLFKYDIKGSLPPTGPVILCGNHYSDLDPVANGVGVWKLGRMPRFMAKASLFKVPVLGWVMRASGQIPVERERGANRSGAMSAAQQLIAADGLVIIYPEGTLTREPDYWPMRGKSGAVRLALEHNIPIIPMASWGAQEVMPRFEKKFRFRFRTPLHIRVGDPVDLSAWQGKHASRTANQEATEAVMREITALLETIRGGTAPAELYDPVAHGETEFGMPTGAAKPSASRRKRFGKRTKDSK</sequence>
<evidence type="ECO:0000256" key="1">
    <source>
        <dbReference type="ARBA" id="ARBA00022679"/>
    </source>
</evidence>
<dbReference type="PANTHER" id="PTHR10434">
    <property type="entry name" value="1-ACYL-SN-GLYCEROL-3-PHOSPHATE ACYLTRANSFERASE"/>
    <property type="match status" value="1"/>
</dbReference>
<proteinExistence type="predicted"/>
<keyword evidence="2 6" id="KW-0012">Acyltransferase</keyword>
<evidence type="ECO:0000259" key="5">
    <source>
        <dbReference type="SMART" id="SM00563"/>
    </source>
</evidence>
<organism evidence="6 7">
    <name type="scientific">Gulosibacter bifidus</name>
    <dbReference type="NCBI Taxonomy" id="272239"/>
    <lineage>
        <taxon>Bacteria</taxon>
        <taxon>Bacillati</taxon>
        <taxon>Actinomycetota</taxon>
        <taxon>Actinomycetes</taxon>
        <taxon>Micrococcales</taxon>
        <taxon>Microbacteriaceae</taxon>
        <taxon>Gulosibacter</taxon>
    </lineage>
</organism>
<dbReference type="Proteomes" id="UP001597453">
    <property type="component" value="Unassembled WGS sequence"/>
</dbReference>
<evidence type="ECO:0000256" key="3">
    <source>
        <dbReference type="SAM" id="MobiDB-lite"/>
    </source>
</evidence>
<feature type="region of interest" description="Disordered" evidence="3">
    <location>
        <begin position="252"/>
        <end position="279"/>
    </location>
</feature>
<dbReference type="EMBL" id="JBHUNF010000003">
    <property type="protein sequence ID" value="MFD2674693.1"/>
    <property type="molecule type" value="Genomic_DNA"/>
</dbReference>
<evidence type="ECO:0000256" key="2">
    <source>
        <dbReference type="ARBA" id="ARBA00023315"/>
    </source>
</evidence>
<evidence type="ECO:0000313" key="6">
    <source>
        <dbReference type="EMBL" id="MFD2674693.1"/>
    </source>
</evidence>
<dbReference type="CDD" id="cd07989">
    <property type="entry name" value="LPLAT_AGPAT-like"/>
    <property type="match status" value="1"/>
</dbReference>
<protein>
    <submittedName>
        <fullName evidence="6">Lysophospholipid acyltransferase family protein</fullName>
    </submittedName>
</protein>
<dbReference type="PANTHER" id="PTHR10434:SF55">
    <property type="entry name" value="POSSIBLE ACYLTRANSFERASE"/>
    <property type="match status" value="1"/>
</dbReference>
<dbReference type="InterPro" id="IPR002123">
    <property type="entry name" value="Plipid/glycerol_acylTrfase"/>
</dbReference>
<dbReference type="Pfam" id="PF01553">
    <property type="entry name" value="Acyltransferase"/>
    <property type="match status" value="1"/>
</dbReference>
<keyword evidence="4" id="KW-0472">Membrane</keyword>
<evidence type="ECO:0000256" key="4">
    <source>
        <dbReference type="SAM" id="Phobius"/>
    </source>
</evidence>
<dbReference type="SMART" id="SM00563">
    <property type="entry name" value="PlsC"/>
    <property type="match status" value="1"/>
</dbReference>
<name>A0ABW5RIE2_9MICO</name>
<dbReference type="RefSeq" id="WP_066055852.1">
    <property type="nucleotide sequence ID" value="NZ_JBHUNF010000003.1"/>
</dbReference>
<reference evidence="7" key="1">
    <citation type="journal article" date="2019" name="Int. J. Syst. Evol. Microbiol.">
        <title>The Global Catalogue of Microorganisms (GCM) 10K type strain sequencing project: providing services to taxonomists for standard genome sequencing and annotation.</title>
        <authorList>
            <consortium name="The Broad Institute Genomics Platform"/>
            <consortium name="The Broad Institute Genome Sequencing Center for Infectious Disease"/>
            <person name="Wu L."/>
            <person name="Ma J."/>
        </authorList>
    </citation>
    <scope>NUCLEOTIDE SEQUENCE [LARGE SCALE GENOMIC DNA]</scope>
    <source>
        <strain evidence="7">TISTR 1511</strain>
    </source>
</reference>